<reference evidence="2" key="2">
    <citation type="submission" date="2013-12" db="EMBL/GenBank/DDBJ databases">
        <authorList>
            <person name="Yu Y."/>
            <person name="Lee S."/>
            <person name="de Baynast K."/>
            <person name="Wissotski M."/>
            <person name="Liu L."/>
            <person name="Talag J."/>
            <person name="Goicoechea J."/>
            <person name="Angelova A."/>
            <person name="Jetty R."/>
            <person name="Kudrna D."/>
            <person name="Golser W."/>
            <person name="Rivera L."/>
            <person name="Zhang J."/>
            <person name="Wing R."/>
        </authorList>
    </citation>
    <scope>NUCLEOTIDE SEQUENCE</scope>
</reference>
<keyword evidence="2" id="KW-1185">Reference proteome</keyword>
<reference evidence="1 2" key="1">
    <citation type="submission" date="2012-08" db="EMBL/GenBank/DDBJ databases">
        <title>Oryza genome evolution.</title>
        <authorList>
            <person name="Wing R.A."/>
        </authorList>
    </citation>
    <scope>NUCLEOTIDE SEQUENCE</scope>
</reference>
<dbReference type="Proteomes" id="UP000032180">
    <property type="component" value="Chromosome 5"/>
</dbReference>
<organism evidence="1 2">
    <name type="scientific">Leersia perrieri</name>
    <dbReference type="NCBI Taxonomy" id="77586"/>
    <lineage>
        <taxon>Eukaryota</taxon>
        <taxon>Viridiplantae</taxon>
        <taxon>Streptophyta</taxon>
        <taxon>Embryophyta</taxon>
        <taxon>Tracheophyta</taxon>
        <taxon>Spermatophyta</taxon>
        <taxon>Magnoliopsida</taxon>
        <taxon>Liliopsida</taxon>
        <taxon>Poales</taxon>
        <taxon>Poaceae</taxon>
        <taxon>BOP clade</taxon>
        <taxon>Oryzoideae</taxon>
        <taxon>Oryzeae</taxon>
        <taxon>Oryzinae</taxon>
        <taxon>Leersia</taxon>
    </lineage>
</organism>
<sequence length="115" mass="12068">MSLLLRRLAGAVAVAAPLRRPLSTAAAASRPQWSMILFGTELDRSGAPSRSARASLDLREPPLSSFLSVPAHFVERGPNPHPSPYGDATGEGDVVGSVVGATGDGLLLLKFYDTR</sequence>
<protein>
    <submittedName>
        <fullName evidence="1">Uncharacterized protein</fullName>
    </submittedName>
</protein>
<evidence type="ECO:0000313" key="1">
    <source>
        <dbReference type="EnsemblPlants" id="LPERR05G15610.1"/>
    </source>
</evidence>
<accession>A0A0D9WHI2</accession>
<dbReference type="STRING" id="77586.A0A0D9WHI2"/>
<dbReference type="HOGENOM" id="CLU_2365873_0_0_1"/>
<dbReference type="EnsemblPlants" id="LPERR05G15610.1">
    <property type="protein sequence ID" value="LPERR05G15610.1"/>
    <property type="gene ID" value="LPERR05G15610"/>
</dbReference>
<reference evidence="1" key="3">
    <citation type="submission" date="2015-04" db="UniProtKB">
        <authorList>
            <consortium name="EnsemblPlants"/>
        </authorList>
    </citation>
    <scope>IDENTIFICATION</scope>
</reference>
<evidence type="ECO:0000313" key="2">
    <source>
        <dbReference type="Proteomes" id="UP000032180"/>
    </source>
</evidence>
<proteinExistence type="predicted"/>
<dbReference type="AlphaFoldDB" id="A0A0D9WHI2"/>
<dbReference type="Gramene" id="LPERR05G15610.1">
    <property type="protein sequence ID" value="LPERR05G15610.1"/>
    <property type="gene ID" value="LPERR05G15610"/>
</dbReference>
<name>A0A0D9WHI2_9ORYZ</name>